<sequence length="417" mass="47225">MLKVLLVLLGLLVSIFAGAEESSMSLLDNRFRVDSTIEQITFVIYRAERSKPVVLVRPDGKKYYAFRKPENVRWYQEPSMDIISINNPMAGPWQAIGKITPKNKIILISHLELITDKMPTRLFQGEQIKFSAQLKSDDQPLVMRDFLDRVNLLVTFTKYIENEASLIKEARPIAYKIGDFSDDGMGLDEVAGDGVFTVSLNISPVPGKYRVRITSGNGVFLRAQEQEVLVYPTPIQTTFIQSRVEGKEHTVAVAGEQGMIEPGSIAAQIEHKSPDGSELVIAESAKEDAERVLLPIPYNGDIGNYSWSGRAFATELASGRPLMFPVKNQTYSVLEEVDIAETRRLQEEERMKQQKLMEEMRLLELREEKRTKTMIMISVANIVIIFIGLAMWFGIGKLKLRPKKEEIPEMQLEMPKK</sequence>
<keyword evidence="1" id="KW-0812">Transmembrane</keyword>
<keyword evidence="4" id="KW-1185">Reference proteome</keyword>
<accession>A0A427U580</accession>
<protein>
    <submittedName>
        <fullName evidence="3">TIGR03503 family protein</fullName>
    </submittedName>
</protein>
<feature type="transmembrane region" description="Helical" evidence="1">
    <location>
        <begin position="374"/>
        <end position="395"/>
    </location>
</feature>
<dbReference type="RefSeq" id="WP_125320549.1">
    <property type="nucleotide sequence ID" value="NZ_AP024889.1"/>
</dbReference>
<feature type="chain" id="PRO_5019184629" evidence="2">
    <location>
        <begin position="20"/>
        <end position="417"/>
    </location>
</feature>
<dbReference type="EMBL" id="RSFA01000023">
    <property type="protein sequence ID" value="RSD31788.1"/>
    <property type="molecule type" value="Genomic_DNA"/>
</dbReference>
<gene>
    <name evidence="3" type="ORF">EJA03_07115</name>
</gene>
<evidence type="ECO:0000256" key="2">
    <source>
        <dbReference type="SAM" id="SignalP"/>
    </source>
</evidence>
<dbReference type="OrthoDB" id="798937at2"/>
<comment type="caution">
    <text evidence="3">The sequence shown here is derived from an EMBL/GenBank/DDBJ whole genome shotgun (WGS) entry which is preliminary data.</text>
</comment>
<dbReference type="Proteomes" id="UP000269041">
    <property type="component" value="Unassembled WGS sequence"/>
</dbReference>
<proteinExistence type="predicted"/>
<keyword evidence="1" id="KW-0472">Membrane</keyword>
<dbReference type="InterPro" id="IPR020010">
    <property type="entry name" value="CHP03503"/>
</dbReference>
<dbReference type="AlphaFoldDB" id="A0A427U580"/>
<keyword evidence="2" id="KW-0732">Signal</keyword>
<feature type="signal peptide" evidence="2">
    <location>
        <begin position="1"/>
        <end position="19"/>
    </location>
</feature>
<evidence type="ECO:0000313" key="3">
    <source>
        <dbReference type="EMBL" id="RSD31788.1"/>
    </source>
</evidence>
<evidence type="ECO:0000256" key="1">
    <source>
        <dbReference type="SAM" id="Phobius"/>
    </source>
</evidence>
<name>A0A427U580_9VIBR</name>
<reference evidence="3 4" key="1">
    <citation type="submission" date="2018-12" db="EMBL/GenBank/DDBJ databases">
        <title>Genomic taxonomy of the Vibrionaceae family.</title>
        <authorList>
            <person name="Gomez-Gil B."/>
            <person name="Enciso-Ibarra K."/>
        </authorList>
    </citation>
    <scope>NUCLEOTIDE SEQUENCE [LARGE SCALE GENOMIC DNA]</scope>
    <source>
        <strain evidence="3 4">CAIM 594</strain>
    </source>
</reference>
<evidence type="ECO:0000313" key="4">
    <source>
        <dbReference type="Proteomes" id="UP000269041"/>
    </source>
</evidence>
<dbReference type="NCBIfam" id="NF041940">
    <property type="entry name" value="choice_anch_X"/>
    <property type="match status" value="1"/>
</dbReference>
<organism evidence="3 4">
    <name type="scientific">Vibrio pectenicida</name>
    <dbReference type="NCBI Taxonomy" id="62763"/>
    <lineage>
        <taxon>Bacteria</taxon>
        <taxon>Pseudomonadati</taxon>
        <taxon>Pseudomonadota</taxon>
        <taxon>Gammaproteobacteria</taxon>
        <taxon>Vibrionales</taxon>
        <taxon>Vibrionaceae</taxon>
        <taxon>Vibrio</taxon>
    </lineage>
</organism>
<keyword evidence="1" id="KW-1133">Transmembrane helix</keyword>
<dbReference type="NCBIfam" id="TIGR03503">
    <property type="entry name" value="TIGR03503 family protein"/>
    <property type="match status" value="1"/>
</dbReference>